<keyword evidence="5 23" id="KW-0812">Transmembrane</keyword>
<name>A0A8C7MCP1_ONCKI</name>
<evidence type="ECO:0000256" key="21">
    <source>
        <dbReference type="PROSITE-ProRule" id="PRU00043"/>
    </source>
</evidence>
<organism evidence="25 26">
    <name type="scientific">Oncorhynchus kisutch</name>
    <name type="common">Coho salmon</name>
    <name type="synonym">Salmo kisutch</name>
    <dbReference type="NCBI Taxonomy" id="8019"/>
    <lineage>
        <taxon>Eukaryota</taxon>
        <taxon>Metazoa</taxon>
        <taxon>Chordata</taxon>
        <taxon>Craniata</taxon>
        <taxon>Vertebrata</taxon>
        <taxon>Euteleostomi</taxon>
        <taxon>Actinopterygii</taxon>
        <taxon>Neopterygii</taxon>
        <taxon>Teleostei</taxon>
        <taxon>Protacanthopterygii</taxon>
        <taxon>Salmoniformes</taxon>
        <taxon>Salmonidae</taxon>
        <taxon>Salmoninae</taxon>
        <taxon>Oncorhynchus</taxon>
    </lineage>
</organism>
<dbReference type="PROSITE" id="PS50268">
    <property type="entry name" value="CADHERIN_2"/>
    <property type="match status" value="2"/>
</dbReference>
<keyword evidence="4" id="KW-1003">Cell membrane</keyword>
<keyword evidence="11 23" id="KW-1133">Transmembrane helix</keyword>
<dbReference type="GO" id="GO:0000139">
    <property type="term" value="C:Golgi membrane"/>
    <property type="evidence" value="ECO:0007669"/>
    <property type="project" value="UniProtKB-SubCell"/>
</dbReference>
<keyword evidence="9 21" id="KW-0106">Calcium</keyword>
<dbReference type="FunFam" id="2.60.120.200:FF:000036">
    <property type="entry name" value="Calsyntenin 1"/>
    <property type="match status" value="1"/>
</dbReference>
<comment type="subcellular location">
    <subcellularLocation>
        <location evidence="2">Cell projection</location>
        <location evidence="2">Neuron projection</location>
    </subcellularLocation>
    <subcellularLocation>
        <location evidence="1">Endoplasmic reticulum membrane</location>
        <topology evidence="1">Single-pass type I membrane protein</topology>
    </subcellularLocation>
    <subcellularLocation>
        <location evidence="3">Golgi apparatus membrane</location>
        <topology evidence="3">Single-pass type I membrane protein</topology>
    </subcellularLocation>
    <subcellularLocation>
        <location evidence="18">Postsynaptic cell membrane</location>
        <topology evidence="18">Single-pass type I membrane protein</topology>
    </subcellularLocation>
</comment>
<evidence type="ECO:0000256" key="8">
    <source>
        <dbReference type="ARBA" id="ARBA00022824"/>
    </source>
</evidence>
<evidence type="ECO:0000256" key="1">
    <source>
        <dbReference type="ARBA" id="ARBA00004115"/>
    </source>
</evidence>
<keyword evidence="6" id="KW-0732">Signal</keyword>
<dbReference type="Ensembl" id="ENSOKIT00005047302.1">
    <property type="protein sequence ID" value="ENSOKIP00005044920.1"/>
    <property type="gene ID" value="ENSOKIG00005015716.1"/>
</dbReference>
<dbReference type="GO" id="GO:0007156">
    <property type="term" value="P:homophilic cell adhesion via plasma membrane adhesion molecules"/>
    <property type="evidence" value="ECO:0007669"/>
    <property type="project" value="InterPro"/>
</dbReference>
<protein>
    <recommendedName>
        <fullName evidence="20">Calsyntenin-1</fullName>
    </recommendedName>
</protein>
<dbReference type="Proteomes" id="UP000694557">
    <property type="component" value="Unassembled WGS sequence"/>
</dbReference>
<evidence type="ECO:0000256" key="19">
    <source>
        <dbReference type="ARBA" id="ARBA00035015"/>
    </source>
</evidence>
<dbReference type="PANTHER" id="PTHR14139:SF4">
    <property type="entry name" value="CALSYNTENIN-1"/>
    <property type="match status" value="1"/>
</dbReference>
<dbReference type="InterPro" id="IPR015919">
    <property type="entry name" value="Cadherin-like_sf"/>
</dbReference>
<evidence type="ECO:0000313" key="26">
    <source>
        <dbReference type="Proteomes" id="UP000694557"/>
    </source>
</evidence>
<feature type="region of interest" description="Disordered" evidence="22">
    <location>
        <begin position="652"/>
        <end position="673"/>
    </location>
</feature>
<dbReference type="PRINTS" id="PR00205">
    <property type="entry name" value="CADHERIN"/>
</dbReference>
<evidence type="ECO:0000256" key="23">
    <source>
        <dbReference type="SAM" id="Phobius"/>
    </source>
</evidence>
<evidence type="ECO:0000256" key="7">
    <source>
        <dbReference type="ARBA" id="ARBA00022737"/>
    </source>
</evidence>
<dbReference type="SUPFAM" id="SSF49899">
    <property type="entry name" value="Concanavalin A-like lectins/glucanases"/>
    <property type="match status" value="1"/>
</dbReference>
<dbReference type="Gene3D" id="2.60.40.60">
    <property type="entry name" value="Cadherins"/>
    <property type="match status" value="2"/>
</dbReference>
<evidence type="ECO:0000256" key="13">
    <source>
        <dbReference type="ARBA" id="ARBA00023034"/>
    </source>
</evidence>
<evidence type="ECO:0000256" key="2">
    <source>
        <dbReference type="ARBA" id="ARBA00004487"/>
    </source>
</evidence>
<evidence type="ECO:0000256" key="18">
    <source>
        <dbReference type="ARBA" id="ARBA00035006"/>
    </source>
</evidence>
<keyword evidence="12" id="KW-0770">Synapse</keyword>
<dbReference type="GO" id="GO:0009986">
    <property type="term" value="C:cell surface"/>
    <property type="evidence" value="ECO:0007669"/>
    <property type="project" value="TreeGrafter"/>
</dbReference>
<dbReference type="CDD" id="cd11304">
    <property type="entry name" value="Cadherin_repeat"/>
    <property type="match status" value="2"/>
</dbReference>
<dbReference type="Pfam" id="PF19699">
    <property type="entry name" value="CLSTN_C"/>
    <property type="match status" value="1"/>
</dbReference>
<evidence type="ECO:0000256" key="22">
    <source>
        <dbReference type="SAM" id="MobiDB-lite"/>
    </source>
</evidence>
<keyword evidence="17" id="KW-0966">Cell projection</keyword>
<dbReference type="PANTHER" id="PTHR14139">
    <property type="entry name" value="CALSYNTENIN"/>
    <property type="match status" value="1"/>
</dbReference>
<dbReference type="SMART" id="SM00112">
    <property type="entry name" value="CA"/>
    <property type="match status" value="2"/>
</dbReference>
<evidence type="ECO:0000256" key="10">
    <source>
        <dbReference type="ARBA" id="ARBA00022889"/>
    </source>
</evidence>
<accession>A0A8C7MCP1</accession>
<dbReference type="GO" id="GO:0005509">
    <property type="term" value="F:calcium ion binding"/>
    <property type="evidence" value="ECO:0007669"/>
    <property type="project" value="UniProtKB-UniRule"/>
</dbReference>
<keyword evidence="14 23" id="KW-0472">Membrane</keyword>
<dbReference type="InterPro" id="IPR002126">
    <property type="entry name" value="Cadherin-like_dom"/>
</dbReference>
<keyword evidence="8" id="KW-0256">Endoplasmic reticulum</keyword>
<keyword evidence="10" id="KW-0130">Cell adhesion</keyword>
<evidence type="ECO:0000256" key="15">
    <source>
        <dbReference type="ARBA" id="ARBA00023180"/>
    </source>
</evidence>
<evidence type="ECO:0000256" key="16">
    <source>
        <dbReference type="ARBA" id="ARBA00023257"/>
    </source>
</evidence>
<reference evidence="25" key="2">
    <citation type="submission" date="2025-09" db="UniProtKB">
        <authorList>
            <consortium name="Ensembl"/>
        </authorList>
    </citation>
    <scope>IDENTIFICATION</scope>
</reference>
<dbReference type="SUPFAM" id="SSF49313">
    <property type="entry name" value="Cadherin-like"/>
    <property type="match status" value="2"/>
</dbReference>
<comment type="similarity">
    <text evidence="19">Belongs to the calsyntenin family.</text>
</comment>
<dbReference type="InterPro" id="IPR013320">
    <property type="entry name" value="ConA-like_dom_sf"/>
</dbReference>
<feature type="transmembrane region" description="Helical" evidence="23">
    <location>
        <begin position="829"/>
        <end position="850"/>
    </location>
</feature>
<evidence type="ECO:0000256" key="17">
    <source>
        <dbReference type="ARBA" id="ARBA00023273"/>
    </source>
</evidence>
<evidence type="ECO:0000259" key="24">
    <source>
        <dbReference type="PROSITE" id="PS50268"/>
    </source>
</evidence>
<dbReference type="GO" id="GO:0043005">
    <property type="term" value="C:neuron projection"/>
    <property type="evidence" value="ECO:0007669"/>
    <property type="project" value="UniProtKB-SubCell"/>
</dbReference>
<keyword evidence="7" id="KW-0677">Repeat</keyword>
<feature type="domain" description="Cadherin" evidence="24">
    <location>
        <begin position="10"/>
        <end position="126"/>
    </location>
</feature>
<reference evidence="25" key="1">
    <citation type="submission" date="2025-08" db="UniProtKB">
        <authorList>
            <consortium name="Ensembl"/>
        </authorList>
    </citation>
    <scope>IDENTIFICATION</scope>
</reference>
<evidence type="ECO:0000256" key="5">
    <source>
        <dbReference type="ARBA" id="ARBA00022692"/>
    </source>
</evidence>
<evidence type="ECO:0000256" key="3">
    <source>
        <dbReference type="ARBA" id="ARBA00004614"/>
    </source>
</evidence>
<evidence type="ECO:0000256" key="20">
    <source>
        <dbReference type="ARBA" id="ARBA00069678"/>
    </source>
</evidence>
<keyword evidence="15" id="KW-0325">Glycoprotein</keyword>
<proteinExistence type="inferred from homology"/>
<dbReference type="AlphaFoldDB" id="A0A8C7MCP1"/>
<evidence type="ECO:0000313" key="25">
    <source>
        <dbReference type="Ensembl" id="ENSOKIP00005044920.1"/>
    </source>
</evidence>
<feature type="domain" description="Cadherin" evidence="24">
    <location>
        <begin position="127"/>
        <end position="227"/>
    </location>
</feature>
<dbReference type="InterPro" id="IPR045588">
    <property type="entry name" value="CLSTN_C"/>
</dbReference>
<dbReference type="Gene3D" id="2.60.120.200">
    <property type="match status" value="1"/>
</dbReference>
<evidence type="ECO:0000256" key="6">
    <source>
        <dbReference type="ARBA" id="ARBA00022729"/>
    </source>
</evidence>
<feature type="compositionally biased region" description="Acidic residues" evidence="22">
    <location>
        <begin position="655"/>
        <end position="673"/>
    </location>
</feature>
<dbReference type="GO" id="GO:0005789">
    <property type="term" value="C:endoplasmic reticulum membrane"/>
    <property type="evidence" value="ECO:0007669"/>
    <property type="project" value="UniProtKB-SubCell"/>
</dbReference>
<dbReference type="GO" id="GO:0045211">
    <property type="term" value="C:postsynaptic membrane"/>
    <property type="evidence" value="ECO:0007669"/>
    <property type="project" value="UniProtKB-SubCell"/>
</dbReference>
<sequence length="925" mass="103454">GVVNKHKPWIETTYHGIVTENDDKVLLDPPLIALDKDAPLRYAGEICGFRIHGQNVPFEAVVLDKSTGEGVIRAKDKLDCELQKEHTFTIQAYDCGEGPDGANMKKSHKATVHIQVNDINEYSPVFKEKSYKATVIEGKKYDSILKVEAVDADCSFQFSQICSYEIVTPDVPFTVDKDGFIKNTEKLNYSKERMYKLTVTAYDCGKNRASEDVLVKINIKPTCKPGWQGFNKRIEYEPGTGSLALFPSMHLETCEEPITSIQANIELETNHIGKGCDRDTYSEKSLHKLCGASAGTVELLPAPSSSANWTVGLPTDNGHDSDQVFEFNGTQAIKVPEGVVSTSLKEPFTISVWMRHGPGAREKETILCNSDKTEMNRHHYSLYVHNCHLILLLRQDPAETENYKPAEFHWKLDQVCDKEWHHYVLNVEFPSVALFVDGATFEPFLVTEDYPLHSSKIDMQLTIGACWQDNPGHDKDNETVSEPSTGGNARMSQFFRGNLAGLMIRSGKLENKKVIDCLYTCKEGLDLGLTLPPSPFLSQVAFNPNQSSLTVEGDDIEAFDKVMQHISYLNSRQFPTPGIRHLRVSTTVKCFNEETCILIPEAAGYVMVLQPEEPKISLSGIDHFARGAAEFESPEGVTLFPELRIVSTITREVEAETEPEATEGAEGAEDDPTVQETVVSEEIMHNLDTCEVTALGDELDGEHETLEVDQAQVQQRGLEMTSSNLGLVLTGVNTMANYEQVLHLIRYKNWHTEALFDRKFKLFCSELNGRYISNDFKVEVSVIHTANPMDHANNAMVQPNFINPVHHASVDLSGHNLVNAHQASVVPSAATIVIVVCVSFLVFMIILGVFRIRSAHQRTMRDTEGGKENEMDWDDSALTITVNPMEVISYKSFSRHLFIQYNMQLCAGIEPTILTLWSNRSFKNK</sequence>
<evidence type="ECO:0000256" key="14">
    <source>
        <dbReference type="ARBA" id="ARBA00023136"/>
    </source>
</evidence>
<gene>
    <name evidence="25" type="primary">CLSTN1</name>
    <name evidence="25" type="synonym">clstn1</name>
</gene>
<evidence type="ECO:0000256" key="11">
    <source>
        <dbReference type="ARBA" id="ARBA00022989"/>
    </source>
</evidence>
<dbReference type="GO" id="GO:0051965">
    <property type="term" value="P:positive regulation of synapse assembly"/>
    <property type="evidence" value="ECO:0007669"/>
    <property type="project" value="TreeGrafter"/>
</dbReference>
<dbReference type="FunFam" id="2.60.40.60:FF:000062">
    <property type="entry name" value="Calsyntenin 3"/>
    <property type="match status" value="1"/>
</dbReference>
<keyword evidence="16" id="KW-0628">Postsynaptic cell membrane</keyword>
<dbReference type="FunFam" id="2.60.40.60:FF:000025">
    <property type="entry name" value="Calsyntenin 1"/>
    <property type="match status" value="1"/>
</dbReference>
<evidence type="ECO:0000256" key="4">
    <source>
        <dbReference type="ARBA" id="ARBA00022475"/>
    </source>
</evidence>
<dbReference type="GO" id="GO:0050806">
    <property type="term" value="P:positive regulation of synaptic transmission"/>
    <property type="evidence" value="ECO:0007669"/>
    <property type="project" value="TreeGrafter"/>
</dbReference>
<dbReference type="GeneTree" id="ENSGT00950000183086"/>
<keyword evidence="26" id="KW-1185">Reference proteome</keyword>
<keyword evidence="13" id="KW-0333">Golgi apparatus</keyword>
<evidence type="ECO:0000256" key="9">
    <source>
        <dbReference type="ARBA" id="ARBA00022837"/>
    </source>
</evidence>
<evidence type="ECO:0000256" key="12">
    <source>
        <dbReference type="ARBA" id="ARBA00023018"/>
    </source>
</evidence>